<dbReference type="EMBL" id="CP151767">
    <property type="protein sequence ID" value="WZU68856.1"/>
    <property type="molecule type" value="Genomic_DNA"/>
</dbReference>
<evidence type="ECO:0000313" key="1">
    <source>
        <dbReference type="EMBL" id="WZU68856.1"/>
    </source>
</evidence>
<dbReference type="KEGG" id="yrh:AABB31_08325"/>
<evidence type="ECO:0000313" key="2">
    <source>
        <dbReference type="Proteomes" id="UP001470809"/>
    </source>
</evidence>
<keyword evidence="2" id="KW-1185">Reference proteome</keyword>
<dbReference type="RefSeq" id="WP_342078149.1">
    <property type="nucleotide sequence ID" value="NZ_CP151767.2"/>
</dbReference>
<dbReference type="AlphaFoldDB" id="A0AAN0MBY2"/>
<proteinExistence type="predicted"/>
<dbReference type="Proteomes" id="UP001470809">
    <property type="component" value="Chromosome"/>
</dbReference>
<accession>A0AAN0MBY2</accession>
<sequence length="595" mass="60744">MPEDIPERFEIGELLSSAALNRLQELILQRLADHDHTGGDLAEPLGTDGYTDLSVTEPKLADGAISARTVAPGAITADGLADGAVILGKIAADAVGRDNIVDGAVTEDKLSPAVRALLGRTGNGASSASQVIWRDPIFVYPIDTGISIVDGIIDPTVWTWFPPVVSLDENNIPIKFNPNRDPDLTTIPVDFDDQRPGRAELEVFLNDAVTDTAISVIGVGAAGLPAGVINTGGGARGGIAGQPTGTFGTGTIGTGGFIGGGVSGHNVVFGGGNRGALAGNVGAGTFAAGNVGAGTPAAGNLGAAGPAGGAFAGGPGAGALFREGIARTEGRSIGTEGVFFGGQEGPGMATGGGFAINEAGQTAAKRMLAIATVDAEGRPVEADDDNAIVVSSGFAGKETFAGDNGVADFRALDGSSGAALDAAARSAGKTLFNLGIDNEYLGGIDGTDNVQAQVDLALAGDRRFFDDDQPLWGGVSILPDIFNLPELLGTGYSLSGGRNVLSVTREFQTGEVFETWVRVRFVTPYRNSAYAVTVTPRVNSRYEMITANIRAKATAYVDISFTGLRQTPTAGLQFEQTSKLSFDLAVFGELGAPTR</sequence>
<reference evidence="2" key="1">
    <citation type="submission" date="2024-04" db="EMBL/GenBank/DDBJ databases">
        <title>Phylogenomic analyses of a clade within the roseobacter group suggest taxonomic reassignments of species of the genera Aestuariivita, Citreicella, Loktanella, Nautella, Pelagibaca, Ruegeria, Thalassobius, Thiobacimonas and Tropicibacter, and the proposal o.</title>
        <authorList>
            <person name="Jeon C.O."/>
        </authorList>
    </citation>
    <scope>NUCLEOTIDE SEQUENCE [LARGE SCALE GENOMIC DNA]</scope>
    <source>
        <strain evidence="2">SS1-5</strain>
    </source>
</reference>
<organism evidence="1 2">
    <name type="scientific">Yoonia rhodophyticola</name>
    <dbReference type="NCBI Taxonomy" id="3137370"/>
    <lineage>
        <taxon>Bacteria</taxon>
        <taxon>Pseudomonadati</taxon>
        <taxon>Pseudomonadota</taxon>
        <taxon>Alphaproteobacteria</taxon>
        <taxon>Rhodobacterales</taxon>
        <taxon>Paracoccaceae</taxon>
        <taxon>Yoonia</taxon>
    </lineage>
</organism>
<gene>
    <name evidence="1" type="ORF">AABB31_08325</name>
</gene>
<reference evidence="1 2" key="2">
    <citation type="submission" date="2024-08" db="EMBL/GenBank/DDBJ databases">
        <title>Phylogenomic analyses of a clade within the roseobacter group suggest taxonomic reassignments of species of the genera Aestuariivita, Citreicella, Loktanella, Nautella, Pelagibaca, Ruegeria, Thalassobius, Thiobacimonas and Tropicibacter, and the proposal o.</title>
        <authorList>
            <person name="Jeon C.O."/>
        </authorList>
    </citation>
    <scope>NUCLEOTIDE SEQUENCE [LARGE SCALE GENOMIC DNA]</scope>
    <source>
        <strain evidence="1 2">SS1-5</strain>
    </source>
</reference>
<name>A0AAN0MBY2_9RHOB</name>
<protein>
    <submittedName>
        <fullName evidence="1">Uncharacterized protein</fullName>
    </submittedName>
</protein>